<keyword evidence="1" id="KW-0812">Transmembrane</keyword>
<dbReference type="AlphaFoldDB" id="A0A7Z0MMH2"/>
<feature type="transmembrane region" description="Helical" evidence="1">
    <location>
        <begin position="12"/>
        <end position="34"/>
    </location>
</feature>
<evidence type="ECO:0000313" key="4">
    <source>
        <dbReference type="Proteomes" id="UP000537890"/>
    </source>
</evidence>
<name>A0A7Z0MMH2_9GAMM</name>
<sequence length="86" mass="10081">MATTYPIGYLYWYQLHSFPAPVLPFGFIPLWIFWEQQTRLKNVILGGFVTIFVFTLIGFNWVTFLLHEFAHVPWLAGVWGVVISLF</sequence>
<feature type="domain" description="Apolipoprotein N-acyltransferase N-terminal" evidence="2">
    <location>
        <begin position="10"/>
        <end position="81"/>
    </location>
</feature>
<feature type="transmembrane region" description="Helical" evidence="1">
    <location>
        <begin position="43"/>
        <end position="63"/>
    </location>
</feature>
<proteinExistence type="predicted"/>
<comment type="caution">
    <text evidence="3">The sequence shown here is derived from an EMBL/GenBank/DDBJ whole genome shotgun (WGS) entry which is preliminary data.</text>
</comment>
<dbReference type="EMBL" id="JACCHS010000004">
    <property type="protein sequence ID" value="NYT46428.1"/>
    <property type="molecule type" value="Genomic_DNA"/>
</dbReference>
<dbReference type="Pfam" id="PF20154">
    <property type="entry name" value="LNT_N"/>
    <property type="match status" value="1"/>
</dbReference>
<keyword evidence="1" id="KW-0472">Membrane</keyword>
<accession>A0A7Z0MMH2</accession>
<gene>
    <name evidence="3" type="ORF">H0A75_00605</name>
</gene>
<evidence type="ECO:0000256" key="1">
    <source>
        <dbReference type="SAM" id="Phobius"/>
    </source>
</evidence>
<reference evidence="3 4" key="1">
    <citation type="submission" date="2020-05" db="EMBL/GenBank/DDBJ databases">
        <title>Horizontal transmission and recombination maintain forever young bacterial symbiont genomes.</title>
        <authorList>
            <person name="Russell S.L."/>
            <person name="Pepper-Tunick E."/>
            <person name="Svedberg J."/>
            <person name="Byrne A."/>
            <person name="Ruelas Castillo J."/>
            <person name="Vollmers C."/>
            <person name="Beinart R.A."/>
            <person name="Corbett-Detig R."/>
        </authorList>
    </citation>
    <scope>NUCLEOTIDE SEQUENCE [LARGE SCALE GENOMIC DNA]</scope>
    <source>
        <strain evidence="3">4727-3</strain>
    </source>
</reference>
<dbReference type="InterPro" id="IPR045378">
    <property type="entry name" value="LNT_N"/>
</dbReference>
<protein>
    <recommendedName>
        <fullName evidence="2">Apolipoprotein N-acyltransferase N-terminal domain-containing protein</fullName>
    </recommendedName>
</protein>
<keyword evidence="1" id="KW-1133">Transmembrane helix</keyword>
<organism evidence="3 4">
    <name type="scientific">Candidatus Methanofishera endochildressiae</name>
    <dbReference type="NCBI Taxonomy" id="2738884"/>
    <lineage>
        <taxon>Bacteria</taxon>
        <taxon>Pseudomonadati</taxon>
        <taxon>Pseudomonadota</taxon>
        <taxon>Gammaproteobacteria</taxon>
        <taxon>Candidatus Methanofishera</taxon>
    </lineage>
</organism>
<dbReference type="Proteomes" id="UP000537890">
    <property type="component" value="Unassembled WGS sequence"/>
</dbReference>
<evidence type="ECO:0000259" key="2">
    <source>
        <dbReference type="Pfam" id="PF20154"/>
    </source>
</evidence>
<evidence type="ECO:0000313" key="3">
    <source>
        <dbReference type="EMBL" id="NYT46428.1"/>
    </source>
</evidence>